<dbReference type="EMBL" id="CP001124">
    <property type="protein sequence ID" value="ACH37151.1"/>
    <property type="molecule type" value="Genomic_DNA"/>
</dbReference>
<accession>B5E914</accession>
<dbReference type="InterPro" id="IPR036909">
    <property type="entry name" value="Cyt_c-like_dom_sf"/>
</dbReference>
<dbReference type="Pfam" id="PF02433">
    <property type="entry name" value="FixO"/>
    <property type="match status" value="1"/>
</dbReference>
<evidence type="ECO:0000313" key="8">
    <source>
        <dbReference type="Proteomes" id="UP000008825"/>
    </source>
</evidence>
<dbReference type="InterPro" id="IPR003468">
    <property type="entry name" value="Cyt_c_oxidase_monohaem-su/FixO"/>
</dbReference>
<dbReference type="STRING" id="404380.Gbem_0120"/>
<dbReference type="Gene3D" id="1.10.760.10">
    <property type="entry name" value="Cytochrome c-like domain"/>
    <property type="match status" value="2"/>
</dbReference>
<dbReference type="GO" id="GO:0020037">
    <property type="term" value="F:heme binding"/>
    <property type="evidence" value="ECO:0007669"/>
    <property type="project" value="InterPro"/>
</dbReference>
<dbReference type="eggNOG" id="COG2993">
    <property type="taxonomic scope" value="Bacteria"/>
</dbReference>
<evidence type="ECO:0000256" key="2">
    <source>
        <dbReference type="ARBA" id="ARBA00022723"/>
    </source>
</evidence>
<dbReference type="InterPro" id="IPR009056">
    <property type="entry name" value="Cyt_c-like_dom"/>
</dbReference>
<evidence type="ECO:0000256" key="5">
    <source>
        <dbReference type="SAM" id="MobiDB-lite"/>
    </source>
</evidence>
<feature type="domain" description="Cytochrome c" evidence="6">
    <location>
        <begin position="204"/>
        <end position="295"/>
    </location>
</feature>
<keyword evidence="2 4" id="KW-0479">Metal-binding</keyword>
<dbReference type="GO" id="GO:0046872">
    <property type="term" value="F:metal ion binding"/>
    <property type="evidence" value="ECO:0007669"/>
    <property type="project" value="UniProtKB-KW"/>
</dbReference>
<evidence type="ECO:0000256" key="3">
    <source>
        <dbReference type="ARBA" id="ARBA00023004"/>
    </source>
</evidence>
<dbReference type="eggNOG" id="COG2010">
    <property type="taxonomic scope" value="Bacteria"/>
</dbReference>
<dbReference type="PROSITE" id="PS51007">
    <property type="entry name" value="CYTC"/>
    <property type="match status" value="2"/>
</dbReference>
<dbReference type="OrthoDB" id="9805440at2"/>
<evidence type="ECO:0000259" key="6">
    <source>
        <dbReference type="PROSITE" id="PS51007"/>
    </source>
</evidence>
<feature type="domain" description="Cytochrome c" evidence="6">
    <location>
        <begin position="44"/>
        <end position="151"/>
    </location>
</feature>
<dbReference type="Proteomes" id="UP000008825">
    <property type="component" value="Chromosome"/>
</dbReference>
<dbReference type="HOGENOM" id="CLU_050647_0_0_7"/>
<dbReference type="PANTHER" id="PTHR35008">
    <property type="entry name" value="BLL4482 PROTEIN-RELATED"/>
    <property type="match status" value="1"/>
</dbReference>
<dbReference type="PANTHER" id="PTHR35008:SF4">
    <property type="entry name" value="BLL4482 PROTEIN"/>
    <property type="match status" value="1"/>
</dbReference>
<organism evidence="7 8">
    <name type="scientific">Citrifermentans bemidjiense (strain ATCC BAA-1014 / DSM 16622 / JCM 12645 / Bem)</name>
    <name type="common">Geobacter bemidjiensis</name>
    <dbReference type="NCBI Taxonomy" id="404380"/>
    <lineage>
        <taxon>Bacteria</taxon>
        <taxon>Pseudomonadati</taxon>
        <taxon>Thermodesulfobacteriota</taxon>
        <taxon>Desulfuromonadia</taxon>
        <taxon>Geobacterales</taxon>
        <taxon>Geobacteraceae</taxon>
        <taxon>Citrifermentans</taxon>
    </lineage>
</organism>
<gene>
    <name evidence="7" type="primary">ccoP</name>
    <name evidence="7" type="ordered locus">Gbem_0120</name>
</gene>
<evidence type="ECO:0000313" key="7">
    <source>
        <dbReference type="EMBL" id="ACH37151.1"/>
    </source>
</evidence>
<dbReference type="InterPro" id="IPR051459">
    <property type="entry name" value="Cytochrome_c-type_DH"/>
</dbReference>
<dbReference type="SUPFAM" id="SSF46626">
    <property type="entry name" value="Cytochrome c"/>
    <property type="match status" value="2"/>
</dbReference>
<name>B5E914_CITBB</name>
<evidence type="ECO:0000256" key="1">
    <source>
        <dbReference type="ARBA" id="ARBA00022617"/>
    </source>
</evidence>
<dbReference type="RefSeq" id="WP_012528559.1">
    <property type="nucleotide sequence ID" value="NC_011146.1"/>
</dbReference>
<keyword evidence="3 4" id="KW-0408">Iron</keyword>
<dbReference type="Pfam" id="PF13442">
    <property type="entry name" value="Cytochrome_CBB3"/>
    <property type="match status" value="1"/>
</dbReference>
<feature type="region of interest" description="Disordered" evidence="5">
    <location>
        <begin position="313"/>
        <end position="339"/>
    </location>
</feature>
<keyword evidence="8" id="KW-1185">Reference proteome</keyword>
<dbReference type="KEGG" id="gbm:Gbem_0120"/>
<protein>
    <submittedName>
        <fullName evidence="7">Cytochrome c oxidase, cbb3-type, diheme subunit</fullName>
    </submittedName>
</protein>
<reference evidence="7 8" key="2">
    <citation type="journal article" date="2010" name="BMC Genomics">
        <title>The genome of Geobacter bemidjiensis, exemplar for the subsurface clade of Geobacter species that predominate in Fe(III)-reducing subsurface environments.</title>
        <authorList>
            <person name="Aklujkar M."/>
            <person name="Young N.D."/>
            <person name="Holmes D."/>
            <person name="Chavan M."/>
            <person name="Risso C."/>
            <person name="Kiss H.E."/>
            <person name="Han C.S."/>
            <person name="Land M.L."/>
            <person name="Lovley D.R."/>
        </authorList>
    </citation>
    <scope>NUCLEOTIDE SEQUENCE [LARGE SCALE GENOMIC DNA]</scope>
    <source>
        <strain evidence="8">ATCC BAA-1014 / DSM 16622 / JCM 12645 / Bem</strain>
    </source>
</reference>
<reference evidence="7 8" key="1">
    <citation type="submission" date="2008-07" db="EMBL/GenBank/DDBJ databases">
        <title>Complete sequence of Geobacter bemidjiensis BEM.</title>
        <authorList>
            <consortium name="US DOE Joint Genome Institute"/>
            <person name="Lucas S."/>
            <person name="Copeland A."/>
            <person name="Lapidus A."/>
            <person name="Glavina del Rio T."/>
            <person name="Dalin E."/>
            <person name="Tice H."/>
            <person name="Bruce D."/>
            <person name="Goodwin L."/>
            <person name="Pitluck S."/>
            <person name="Kiss H."/>
            <person name="Brettin T."/>
            <person name="Detter J.C."/>
            <person name="Han C."/>
            <person name="Kuske C.R."/>
            <person name="Schmutz J."/>
            <person name="Larimer F."/>
            <person name="Land M."/>
            <person name="Hauser L."/>
            <person name="Kyrpides N."/>
            <person name="Lykidis A."/>
            <person name="Lovley D."/>
            <person name="Richardson P."/>
        </authorList>
    </citation>
    <scope>NUCLEOTIDE SEQUENCE [LARGE SCALE GENOMIC DNA]</scope>
    <source>
        <strain evidence="8">ATCC BAA-1014 / DSM 16622 / JCM 12645 / Bem</strain>
    </source>
</reference>
<evidence type="ECO:0000256" key="4">
    <source>
        <dbReference type="PROSITE-ProRule" id="PRU00433"/>
    </source>
</evidence>
<sequence>MKMTPAVLIVGALMVFWASAFIIVGIPSLTMKETPSEIWRPLTPLEKAGHRLYVKNGCSYCHSLFIRVNDWDIGAERIAKAGDYVGVEPAILGSERTGPDLSQEGGEHSDDWNIAHFTNPRFTSPISLMPSWDFLTEGEITALTAYVQSQGGKHADLRQARQREWKKQAVEAYSGGFDRNIEWLHAQVPEVWRRMPNPYPATEAALQRGKRIYQQLCVNCHSPVGDGNGPAMPFLSPPPLNFTTLRRHVVENRYIGGIFYYQIMNGITGTAMPYFKKHLESEKIWDLANYLGVSFVGYTDANTEPRGIDASFEGAWENSYPPPGRERPELPVAPPAPVP</sequence>
<proteinExistence type="predicted"/>
<dbReference type="GO" id="GO:0009055">
    <property type="term" value="F:electron transfer activity"/>
    <property type="evidence" value="ECO:0007669"/>
    <property type="project" value="InterPro"/>
</dbReference>
<dbReference type="AlphaFoldDB" id="B5E914"/>
<keyword evidence="1 4" id="KW-0349">Heme</keyword>